<dbReference type="Pfam" id="PF00087">
    <property type="entry name" value="Toxin_TOLIP"/>
    <property type="match status" value="1"/>
</dbReference>
<dbReference type="GeneTree" id="ENSGT00390000010398"/>
<feature type="domain" description="Snake toxin/toxin-like" evidence="2">
    <location>
        <begin position="67"/>
        <end position="135"/>
    </location>
</feature>
<dbReference type="Gene3D" id="2.10.60.10">
    <property type="entry name" value="CD59"/>
    <property type="match status" value="1"/>
</dbReference>
<reference evidence="3" key="1">
    <citation type="submission" date="2021-06" db="EMBL/GenBank/DDBJ databases">
        <authorList>
            <consortium name="Wellcome Sanger Institute Data Sharing"/>
        </authorList>
    </citation>
    <scope>NUCLEOTIDE SEQUENCE [LARGE SCALE GENOMIC DNA]</scope>
</reference>
<dbReference type="Proteomes" id="UP000694620">
    <property type="component" value="Chromosome 1"/>
</dbReference>
<evidence type="ECO:0000313" key="4">
    <source>
        <dbReference type="Proteomes" id="UP000694620"/>
    </source>
</evidence>
<dbReference type="AlphaFoldDB" id="A0A8C4RJY1"/>
<accession>A0A8C4RJY1</accession>
<keyword evidence="4" id="KW-1185">Reference proteome</keyword>
<evidence type="ECO:0000256" key="1">
    <source>
        <dbReference type="SAM" id="Phobius"/>
    </source>
</evidence>
<dbReference type="Ensembl" id="ENSECRT00000003120.1">
    <property type="protein sequence ID" value="ENSECRP00000003070.1"/>
    <property type="gene ID" value="ENSECRG00000002091.1"/>
</dbReference>
<feature type="transmembrane region" description="Helical" evidence="1">
    <location>
        <begin position="40"/>
        <end position="61"/>
    </location>
</feature>
<sequence>MEEADVFSSLSFLDLGGPTPLPSSCPFGLFHEVCVPQLTFPVPLILCVLLILNSVALSCSLCQGDGLKCHTCAAANEEDCNRQGTQSCPQQADACSTITGPNAILKSCSYKSFCDKAQQGNAGVKVDCCFFDDCNGPHKDRSRGRGSANGGASVPCSFPLLCLAFLAKMAFNRM</sequence>
<evidence type="ECO:0000313" key="3">
    <source>
        <dbReference type="Ensembl" id="ENSECRP00000003070.1"/>
    </source>
</evidence>
<organism evidence="3 4">
    <name type="scientific">Erpetoichthys calabaricus</name>
    <name type="common">Rope fish</name>
    <name type="synonym">Calamoichthys calabaricus</name>
    <dbReference type="NCBI Taxonomy" id="27687"/>
    <lineage>
        <taxon>Eukaryota</taxon>
        <taxon>Metazoa</taxon>
        <taxon>Chordata</taxon>
        <taxon>Craniata</taxon>
        <taxon>Vertebrata</taxon>
        <taxon>Euteleostomi</taxon>
        <taxon>Actinopterygii</taxon>
        <taxon>Polypteriformes</taxon>
        <taxon>Polypteridae</taxon>
        <taxon>Erpetoichthys</taxon>
    </lineage>
</organism>
<reference evidence="3" key="2">
    <citation type="submission" date="2025-08" db="UniProtKB">
        <authorList>
            <consortium name="Ensembl"/>
        </authorList>
    </citation>
    <scope>IDENTIFICATION</scope>
</reference>
<keyword evidence="1" id="KW-0812">Transmembrane</keyword>
<dbReference type="CDD" id="cd23553">
    <property type="entry name" value="TFP_LU_ECD_Ly6PGE"/>
    <property type="match status" value="1"/>
</dbReference>
<dbReference type="InterPro" id="IPR035076">
    <property type="entry name" value="Toxin/TOLIP"/>
</dbReference>
<keyword evidence="1" id="KW-1133">Transmembrane helix</keyword>
<dbReference type="SUPFAM" id="SSF57302">
    <property type="entry name" value="Snake toxin-like"/>
    <property type="match status" value="1"/>
</dbReference>
<evidence type="ECO:0000259" key="2">
    <source>
        <dbReference type="Pfam" id="PF00087"/>
    </source>
</evidence>
<name>A0A8C4RJY1_ERPCA</name>
<dbReference type="InterPro" id="IPR045860">
    <property type="entry name" value="Snake_toxin-like_sf"/>
</dbReference>
<protein>
    <submittedName>
        <fullName evidence="3">Si:ch211-113d22.2</fullName>
    </submittedName>
</protein>
<reference evidence="3" key="3">
    <citation type="submission" date="2025-09" db="UniProtKB">
        <authorList>
            <consortium name="Ensembl"/>
        </authorList>
    </citation>
    <scope>IDENTIFICATION</scope>
</reference>
<keyword evidence="1" id="KW-0472">Membrane</keyword>
<proteinExistence type="predicted"/>